<gene>
    <name evidence="1" type="ORF">V6N11_060307</name>
</gene>
<dbReference type="Proteomes" id="UP001396334">
    <property type="component" value="Unassembled WGS sequence"/>
</dbReference>
<keyword evidence="2" id="KW-1185">Reference proteome</keyword>
<sequence>MTKVQVFNIISDDEIMISIKEDFTENLETKPSIVPNRNFNKPIEVGMRLCVAEDSNGESPASFTAPFVTQLFGTEPTTDSMRFTATAYLCYHCFSASPSVSRRLGELPPLCLCSITALVLRVSYHCRHFWVLETLKQVITMVGN</sequence>
<evidence type="ECO:0000313" key="1">
    <source>
        <dbReference type="EMBL" id="KAK9002724.1"/>
    </source>
</evidence>
<accession>A0ABR2QQ93</accession>
<dbReference type="EMBL" id="JBBPBN010000034">
    <property type="protein sequence ID" value="KAK9002724.1"/>
    <property type="molecule type" value="Genomic_DNA"/>
</dbReference>
<name>A0ABR2QQ93_9ROSI</name>
<organism evidence="1 2">
    <name type="scientific">Hibiscus sabdariffa</name>
    <name type="common">roselle</name>
    <dbReference type="NCBI Taxonomy" id="183260"/>
    <lineage>
        <taxon>Eukaryota</taxon>
        <taxon>Viridiplantae</taxon>
        <taxon>Streptophyta</taxon>
        <taxon>Embryophyta</taxon>
        <taxon>Tracheophyta</taxon>
        <taxon>Spermatophyta</taxon>
        <taxon>Magnoliopsida</taxon>
        <taxon>eudicotyledons</taxon>
        <taxon>Gunneridae</taxon>
        <taxon>Pentapetalae</taxon>
        <taxon>rosids</taxon>
        <taxon>malvids</taxon>
        <taxon>Malvales</taxon>
        <taxon>Malvaceae</taxon>
        <taxon>Malvoideae</taxon>
        <taxon>Hibiscus</taxon>
    </lineage>
</organism>
<reference evidence="1 2" key="1">
    <citation type="journal article" date="2024" name="G3 (Bethesda)">
        <title>Genome assembly of Hibiscus sabdariffa L. provides insights into metabolisms of medicinal natural products.</title>
        <authorList>
            <person name="Kim T."/>
        </authorList>
    </citation>
    <scope>NUCLEOTIDE SEQUENCE [LARGE SCALE GENOMIC DNA]</scope>
    <source>
        <strain evidence="1">TK-2024</strain>
        <tissue evidence="1">Old leaves</tissue>
    </source>
</reference>
<evidence type="ECO:0000313" key="2">
    <source>
        <dbReference type="Proteomes" id="UP001396334"/>
    </source>
</evidence>
<comment type="caution">
    <text evidence="1">The sequence shown here is derived from an EMBL/GenBank/DDBJ whole genome shotgun (WGS) entry which is preliminary data.</text>
</comment>
<proteinExistence type="predicted"/>
<protein>
    <submittedName>
        <fullName evidence="1">Uncharacterized protein</fullName>
    </submittedName>
</protein>